<proteinExistence type="predicted"/>
<protein>
    <submittedName>
        <fullName evidence="2">Uncharacterized protein</fullName>
    </submittedName>
</protein>
<feature type="compositionally biased region" description="Basic and acidic residues" evidence="1">
    <location>
        <begin position="266"/>
        <end position="276"/>
    </location>
</feature>
<comment type="caution">
    <text evidence="2">The sequence shown here is derived from an EMBL/GenBank/DDBJ whole genome shotgun (WGS) entry which is preliminary data.</text>
</comment>
<organism evidence="2 3">
    <name type="scientific">Folsomia candida</name>
    <name type="common">Springtail</name>
    <dbReference type="NCBI Taxonomy" id="158441"/>
    <lineage>
        <taxon>Eukaryota</taxon>
        <taxon>Metazoa</taxon>
        <taxon>Ecdysozoa</taxon>
        <taxon>Arthropoda</taxon>
        <taxon>Hexapoda</taxon>
        <taxon>Collembola</taxon>
        <taxon>Entomobryomorpha</taxon>
        <taxon>Isotomoidea</taxon>
        <taxon>Isotomidae</taxon>
        <taxon>Proisotominae</taxon>
        <taxon>Folsomia</taxon>
    </lineage>
</organism>
<dbReference type="Proteomes" id="UP000198287">
    <property type="component" value="Unassembled WGS sequence"/>
</dbReference>
<dbReference type="AlphaFoldDB" id="A0A226EFN1"/>
<accession>A0A226EFN1</accession>
<sequence>MPVLSLPIPVPFASQVSQIICFPIRIPFPAMRIGSILPSSASSALKESLLALFNLAWANKIQLPVLITVCFLALDIRLQLEINIFWEPPRNVHRPPRDRGDRGHNLHGQRNNEVHPSLVAANLVHRERQLRAQERVRRTRDFVMRETPNSRLSTQPLAASTPISDENNGESDYSPDEREHASSTNVAVVRRKRRKLLKKKEVKVPVNLLLSDTEEITTDDENTDEEDNDSNEDTELSSDDENDDDDDDDDNEGGARPGPAFGGFNDDDHHDFFGDHDGDDYNESDDDTSGTPLVVELEIRQRPVFNNFCTEILTQGGIASSNLFKYEIMRGMTSTTNVTTTSSS</sequence>
<dbReference type="EMBL" id="LNIX01000004">
    <property type="protein sequence ID" value="OXA56443.1"/>
    <property type="molecule type" value="Genomic_DNA"/>
</dbReference>
<evidence type="ECO:0000313" key="3">
    <source>
        <dbReference type="Proteomes" id="UP000198287"/>
    </source>
</evidence>
<feature type="compositionally biased region" description="Basic and acidic residues" evidence="1">
    <location>
        <begin position="95"/>
        <end position="104"/>
    </location>
</feature>
<feature type="compositionally biased region" description="Acidic residues" evidence="1">
    <location>
        <begin position="277"/>
        <end position="288"/>
    </location>
</feature>
<dbReference type="OrthoDB" id="6626870at2759"/>
<feature type="region of interest" description="Disordered" evidence="1">
    <location>
        <begin position="138"/>
        <end position="187"/>
    </location>
</feature>
<reference evidence="2 3" key="1">
    <citation type="submission" date="2015-12" db="EMBL/GenBank/DDBJ databases">
        <title>The genome of Folsomia candida.</title>
        <authorList>
            <person name="Faddeeva A."/>
            <person name="Derks M.F."/>
            <person name="Anvar Y."/>
            <person name="Smit S."/>
            <person name="Van Straalen N."/>
            <person name="Roelofs D."/>
        </authorList>
    </citation>
    <scope>NUCLEOTIDE SEQUENCE [LARGE SCALE GENOMIC DNA]</scope>
    <source>
        <strain evidence="2 3">VU population</strain>
        <tissue evidence="2">Whole body</tissue>
    </source>
</reference>
<feature type="compositionally biased region" description="Acidic residues" evidence="1">
    <location>
        <begin position="213"/>
        <end position="252"/>
    </location>
</feature>
<keyword evidence="3" id="KW-1185">Reference proteome</keyword>
<evidence type="ECO:0000256" key="1">
    <source>
        <dbReference type="SAM" id="MobiDB-lite"/>
    </source>
</evidence>
<feature type="region of interest" description="Disordered" evidence="1">
    <location>
        <begin position="92"/>
        <end position="112"/>
    </location>
</feature>
<name>A0A226EFN1_FOLCA</name>
<evidence type="ECO:0000313" key="2">
    <source>
        <dbReference type="EMBL" id="OXA56443.1"/>
    </source>
</evidence>
<feature type="region of interest" description="Disordered" evidence="1">
    <location>
        <begin position="213"/>
        <end position="290"/>
    </location>
</feature>
<feature type="compositionally biased region" description="Polar residues" evidence="1">
    <location>
        <begin position="147"/>
        <end position="166"/>
    </location>
</feature>
<gene>
    <name evidence="2" type="ORF">Fcan01_09371</name>
</gene>